<dbReference type="InterPro" id="IPR016163">
    <property type="entry name" value="Ald_DH_C"/>
</dbReference>
<evidence type="ECO:0000313" key="1">
    <source>
        <dbReference type="EMBL" id="MPN50667.1"/>
    </source>
</evidence>
<comment type="caution">
    <text evidence="1">The sequence shown here is derived from an EMBL/GenBank/DDBJ whole genome shotgun (WGS) entry which is preliminary data.</text>
</comment>
<dbReference type="AlphaFoldDB" id="A0A645IHA0"/>
<name>A0A645IHA0_9ZZZZ</name>
<organism evidence="1">
    <name type="scientific">bioreactor metagenome</name>
    <dbReference type="NCBI Taxonomy" id="1076179"/>
    <lineage>
        <taxon>unclassified sequences</taxon>
        <taxon>metagenomes</taxon>
        <taxon>ecological metagenomes</taxon>
    </lineage>
</organism>
<dbReference type="EMBL" id="VSSQ01115052">
    <property type="protein sequence ID" value="MPN50667.1"/>
    <property type="molecule type" value="Genomic_DNA"/>
</dbReference>
<sequence length="128" mass="13671">MRTPVLLACDAADEAAYMQERFGPISFVVKVADTAAGIALSERIVQGHGALTVGLYSTREPVIDAMTQATWRGKVALSINLTGGVFVNQSSAYSDYHGTGGNPAANASYSDSAFVANRFRVAQRRYHV</sequence>
<dbReference type="Gene3D" id="3.40.309.10">
    <property type="entry name" value="Aldehyde Dehydrogenase, Chain A, domain 2"/>
    <property type="match status" value="1"/>
</dbReference>
<accession>A0A645IHA0</accession>
<reference evidence="1" key="1">
    <citation type="submission" date="2019-08" db="EMBL/GenBank/DDBJ databases">
        <authorList>
            <person name="Kucharzyk K."/>
            <person name="Murdoch R.W."/>
            <person name="Higgins S."/>
            <person name="Loffler F."/>
        </authorList>
    </citation>
    <scope>NUCLEOTIDE SEQUENCE</scope>
</reference>
<gene>
    <name evidence="1" type="ORF">SDC9_198299</name>
</gene>
<proteinExistence type="predicted"/>
<dbReference type="SUPFAM" id="SSF53720">
    <property type="entry name" value="ALDH-like"/>
    <property type="match status" value="1"/>
</dbReference>
<dbReference type="InterPro" id="IPR016161">
    <property type="entry name" value="Ald_DH/histidinol_DH"/>
</dbReference>
<dbReference type="GO" id="GO:0016620">
    <property type="term" value="F:oxidoreductase activity, acting on the aldehyde or oxo group of donors, NAD or NADP as acceptor"/>
    <property type="evidence" value="ECO:0007669"/>
    <property type="project" value="InterPro"/>
</dbReference>
<protein>
    <submittedName>
        <fullName evidence="1">Uncharacterized protein</fullName>
    </submittedName>
</protein>